<evidence type="ECO:0000256" key="8">
    <source>
        <dbReference type="ARBA" id="ARBA00048679"/>
    </source>
</evidence>
<dbReference type="GO" id="GO:0004674">
    <property type="term" value="F:protein serine/threonine kinase activity"/>
    <property type="evidence" value="ECO:0007669"/>
    <property type="project" value="UniProtKB-KW"/>
</dbReference>
<feature type="domain" description="Protein kinase" evidence="9">
    <location>
        <begin position="14"/>
        <end position="180"/>
    </location>
</feature>
<dbReference type="FunFam" id="1.10.510.10:FF:000294">
    <property type="entry name" value="Serine/threonine-protein kinase OXI1"/>
    <property type="match status" value="1"/>
</dbReference>
<comment type="catalytic activity">
    <reaction evidence="8">
        <text>L-seryl-[protein] + ATP = O-phospho-L-seryl-[protein] + ADP + H(+)</text>
        <dbReference type="Rhea" id="RHEA:17989"/>
        <dbReference type="Rhea" id="RHEA-COMP:9863"/>
        <dbReference type="Rhea" id="RHEA-COMP:11604"/>
        <dbReference type="ChEBI" id="CHEBI:15378"/>
        <dbReference type="ChEBI" id="CHEBI:29999"/>
        <dbReference type="ChEBI" id="CHEBI:30616"/>
        <dbReference type="ChEBI" id="CHEBI:83421"/>
        <dbReference type="ChEBI" id="CHEBI:456216"/>
        <dbReference type="EC" id="2.7.11.1"/>
    </reaction>
</comment>
<dbReference type="InterPro" id="IPR011009">
    <property type="entry name" value="Kinase-like_dom_sf"/>
</dbReference>
<name>A0AAQ3K929_9LILI</name>
<evidence type="ECO:0000256" key="6">
    <source>
        <dbReference type="ARBA" id="ARBA00022840"/>
    </source>
</evidence>
<dbReference type="SMART" id="SM00220">
    <property type="entry name" value="S_TKc"/>
    <property type="match status" value="1"/>
</dbReference>
<dbReference type="EC" id="2.7.11.1" evidence="1"/>
<dbReference type="InterPro" id="IPR000719">
    <property type="entry name" value="Prot_kinase_dom"/>
</dbReference>
<dbReference type="GO" id="GO:0005524">
    <property type="term" value="F:ATP binding"/>
    <property type="evidence" value="ECO:0007669"/>
    <property type="project" value="UniProtKB-KW"/>
</dbReference>
<evidence type="ECO:0000256" key="1">
    <source>
        <dbReference type="ARBA" id="ARBA00012513"/>
    </source>
</evidence>
<keyword evidence="5" id="KW-0418">Kinase</keyword>
<evidence type="ECO:0000256" key="5">
    <source>
        <dbReference type="ARBA" id="ARBA00022777"/>
    </source>
</evidence>
<keyword evidence="3" id="KW-0808">Transferase</keyword>
<accession>A0AAQ3K929</accession>
<protein>
    <recommendedName>
        <fullName evidence="1">non-specific serine/threonine protein kinase</fullName>
        <ecNumber evidence="1">2.7.11.1</ecNumber>
    </recommendedName>
</protein>
<evidence type="ECO:0000256" key="7">
    <source>
        <dbReference type="ARBA" id="ARBA00047899"/>
    </source>
</evidence>
<evidence type="ECO:0000256" key="3">
    <source>
        <dbReference type="ARBA" id="ARBA00022679"/>
    </source>
</evidence>
<dbReference type="Proteomes" id="UP001327560">
    <property type="component" value="Chromosome 3"/>
</dbReference>
<evidence type="ECO:0000256" key="2">
    <source>
        <dbReference type="ARBA" id="ARBA00022527"/>
    </source>
</evidence>
<evidence type="ECO:0000313" key="11">
    <source>
        <dbReference type="Proteomes" id="UP001327560"/>
    </source>
</evidence>
<keyword evidence="2" id="KW-0723">Serine/threonine-protein kinase</keyword>
<dbReference type="PROSITE" id="PS50011">
    <property type="entry name" value="PROTEIN_KINASE_DOM"/>
    <property type="match status" value="1"/>
</dbReference>
<dbReference type="Gene3D" id="1.10.510.10">
    <property type="entry name" value="Transferase(Phosphotransferase) domain 1"/>
    <property type="match status" value="1"/>
</dbReference>
<gene>
    <name evidence="10" type="ORF">Cni_G09957</name>
</gene>
<evidence type="ECO:0000259" key="9">
    <source>
        <dbReference type="PROSITE" id="PS50011"/>
    </source>
</evidence>
<dbReference type="Pfam" id="PF00069">
    <property type="entry name" value="Pkinase"/>
    <property type="match status" value="1"/>
</dbReference>
<keyword evidence="6" id="KW-0067">ATP-binding</keyword>
<keyword evidence="4" id="KW-0547">Nucleotide-binding</keyword>
<dbReference type="SUPFAM" id="SSF56112">
    <property type="entry name" value="Protein kinase-like (PK-like)"/>
    <property type="match status" value="1"/>
</dbReference>
<dbReference type="EMBL" id="CP136892">
    <property type="protein sequence ID" value="WOL01241.1"/>
    <property type="molecule type" value="Genomic_DNA"/>
</dbReference>
<evidence type="ECO:0000313" key="10">
    <source>
        <dbReference type="EMBL" id="WOL01241.1"/>
    </source>
</evidence>
<organism evidence="10 11">
    <name type="scientific">Canna indica</name>
    <name type="common">Indian-shot</name>
    <dbReference type="NCBI Taxonomy" id="4628"/>
    <lineage>
        <taxon>Eukaryota</taxon>
        <taxon>Viridiplantae</taxon>
        <taxon>Streptophyta</taxon>
        <taxon>Embryophyta</taxon>
        <taxon>Tracheophyta</taxon>
        <taxon>Spermatophyta</taxon>
        <taxon>Magnoliopsida</taxon>
        <taxon>Liliopsida</taxon>
        <taxon>Zingiberales</taxon>
        <taxon>Cannaceae</taxon>
        <taxon>Canna</taxon>
    </lineage>
</organism>
<evidence type="ECO:0000256" key="4">
    <source>
        <dbReference type="ARBA" id="ARBA00022741"/>
    </source>
</evidence>
<sequence length="180" mass="19979">MDQPPPSALDMRDLKAVSVISHGANGVVFHIRLSTGELLDLKAISRSSIEHRVTATSKDSDAYSRIWLERDVLFALCHPPLPSLCDVITTDKIISFAIDRCSSGDLASLRRRQSENMFSEVVIRFYATELLLALDYLHGTGIVYRDLKPKNALMKESGHLMIVDFNLSTKLSSGPPPEPQ</sequence>
<dbReference type="PANTHER" id="PTHR45637">
    <property type="entry name" value="FLIPPASE KINASE 1-RELATED"/>
    <property type="match status" value="1"/>
</dbReference>
<comment type="catalytic activity">
    <reaction evidence="7">
        <text>L-threonyl-[protein] + ATP = O-phospho-L-threonyl-[protein] + ADP + H(+)</text>
        <dbReference type="Rhea" id="RHEA:46608"/>
        <dbReference type="Rhea" id="RHEA-COMP:11060"/>
        <dbReference type="Rhea" id="RHEA-COMP:11605"/>
        <dbReference type="ChEBI" id="CHEBI:15378"/>
        <dbReference type="ChEBI" id="CHEBI:30013"/>
        <dbReference type="ChEBI" id="CHEBI:30616"/>
        <dbReference type="ChEBI" id="CHEBI:61977"/>
        <dbReference type="ChEBI" id="CHEBI:456216"/>
        <dbReference type="EC" id="2.7.11.1"/>
    </reaction>
</comment>
<dbReference type="Gene3D" id="3.30.200.20">
    <property type="entry name" value="Phosphorylase Kinase, domain 1"/>
    <property type="match status" value="1"/>
</dbReference>
<keyword evidence="11" id="KW-1185">Reference proteome</keyword>
<dbReference type="AlphaFoldDB" id="A0AAQ3K929"/>
<reference evidence="10 11" key="1">
    <citation type="submission" date="2023-10" db="EMBL/GenBank/DDBJ databases">
        <title>Chromosome-scale genome assembly provides insights into flower coloration mechanisms of Canna indica.</title>
        <authorList>
            <person name="Li C."/>
        </authorList>
    </citation>
    <scope>NUCLEOTIDE SEQUENCE [LARGE SCALE GENOMIC DNA]</scope>
    <source>
        <tissue evidence="10">Flower</tissue>
    </source>
</reference>
<proteinExistence type="predicted"/>